<dbReference type="GO" id="GO:0006607">
    <property type="term" value="P:NLS-bearing protein import into nucleus"/>
    <property type="evidence" value="ECO:0007669"/>
    <property type="project" value="TreeGrafter"/>
</dbReference>
<dbReference type="Gene3D" id="1.20.5.170">
    <property type="match status" value="1"/>
</dbReference>
<accession>A0AAD4M8P6</accession>
<comment type="caution">
    <text evidence="8">The sequence shown here is derived from an EMBL/GenBank/DDBJ whole genome shotgun (WGS) entry which is preliminary data.</text>
</comment>
<feature type="region of interest" description="Disordered" evidence="6">
    <location>
        <begin position="188"/>
        <end position="307"/>
    </location>
</feature>
<protein>
    <submittedName>
        <fullName evidence="8">Nucleoporin complex subunit 54-domain-containing protein</fullName>
    </submittedName>
</protein>
<keyword evidence="9" id="KW-1185">Reference proteome</keyword>
<comment type="subcellular location">
    <subcellularLocation>
        <location evidence="1">Nucleus</location>
        <location evidence="1">Nuclear pore complex</location>
    </subcellularLocation>
</comment>
<keyword evidence="3" id="KW-0906">Nuclear pore complex</keyword>
<evidence type="ECO:0000256" key="2">
    <source>
        <dbReference type="ARBA" id="ARBA00022448"/>
    </source>
</evidence>
<feature type="region of interest" description="Disordered" evidence="6">
    <location>
        <begin position="331"/>
        <end position="354"/>
    </location>
</feature>
<dbReference type="GO" id="GO:0017056">
    <property type="term" value="F:structural constituent of nuclear pore"/>
    <property type="evidence" value="ECO:0007669"/>
    <property type="project" value="TreeGrafter"/>
</dbReference>
<feature type="compositionally biased region" description="Gly residues" evidence="6">
    <location>
        <begin position="188"/>
        <end position="199"/>
    </location>
</feature>
<feature type="compositionally biased region" description="Gly residues" evidence="6">
    <location>
        <begin position="150"/>
        <end position="160"/>
    </location>
</feature>
<organism evidence="8 9">
    <name type="scientific">Multifurca ochricompacta</name>
    <dbReference type="NCBI Taxonomy" id="376703"/>
    <lineage>
        <taxon>Eukaryota</taxon>
        <taxon>Fungi</taxon>
        <taxon>Dikarya</taxon>
        <taxon>Basidiomycota</taxon>
        <taxon>Agaricomycotina</taxon>
        <taxon>Agaricomycetes</taxon>
        <taxon>Russulales</taxon>
        <taxon>Russulaceae</taxon>
        <taxon>Multifurca</taxon>
    </lineage>
</organism>
<feature type="coiled-coil region" evidence="5">
    <location>
        <begin position="453"/>
        <end position="487"/>
    </location>
</feature>
<sequence>PGQSGGLFGNTNLNPQQPGQSGGLFSGASSTINAGTGASTTNTQPALFGPQPSTTQGQNTSAGLFTGTQPTGTGLFGTGTTSGVQNQTSGGLFGSGTTPNQPQTGGSLFGNPTSNQSQTGGGLFGNSATPNQPQTGGGLFGNTATHGQPQTGGGLFGGGAAAQNQPQAGGSLFGNSNLFGSTATGNQGISGTGITGPFGGQQQPASSGLFGNTGASSTTQPTSGGLFGNTGASTITQPTGSLFGNTMQQPAASSGLFGSSTTTQQQPPMGGGLFGTSTAQQQPLMGGGLFGGTTTQQHPAAGVGAGTLFSSSTTPGIGLFGSTNTGTTGAGTMSNLLGGQMAQQPTSGLLSGSNTLGGGGLLSTKLSTAPTQSQADPQTQFAQLQQRIEAIIGAWNPASPLNRFHHYFYNLVNPSQVHLYGRPSNATDESLWQKAVRENPDSTCLVPVLATGFDDLQKRVEAQTQQATAHQDKLREIRARIEKLSERHVLTNAPRLQKLANAQAQLTLRLLRLVQHLHLLIPALRSSSIRPEEEALRAALEEIDGEIRRPGGMGRIIGKLNELWALVGAVNAMRGATSKGSTDGVEWAVVDEEGLNQIVQILGEQQVGLTHLTKILQKDLRDIGVIYGEEMTEEDKPPVDLLTSFTRSNRDSRG</sequence>
<keyword evidence="3" id="KW-0811">Translocation</keyword>
<name>A0AAD4M8P6_9AGAM</name>
<feature type="compositionally biased region" description="Polar residues" evidence="6">
    <location>
        <begin position="27"/>
        <end position="62"/>
    </location>
</feature>
<dbReference type="EMBL" id="WTXG01000006">
    <property type="protein sequence ID" value="KAI0305093.1"/>
    <property type="molecule type" value="Genomic_DNA"/>
</dbReference>
<gene>
    <name evidence="8" type="ORF">B0F90DRAFT_1701208</name>
</gene>
<feature type="compositionally biased region" description="Polar residues" evidence="6">
    <location>
        <begin position="84"/>
        <end position="118"/>
    </location>
</feature>
<dbReference type="GO" id="GO:0036228">
    <property type="term" value="P:protein localization to nuclear inner membrane"/>
    <property type="evidence" value="ECO:0007669"/>
    <property type="project" value="TreeGrafter"/>
</dbReference>
<evidence type="ECO:0000256" key="4">
    <source>
        <dbReference type="ARBA" id="ARBA00023242"/>
    </source>
</evidence>
<feature type="compositionally biased region" description="Low complexity" evidence="6">
    <location>
        <begin position="63"/>
        <end position="83"/>
    </location>
</feature>
<dbReference type="InterPro" id="IPR025574">
    <property type="entry name" value="Nucleoporin_FG_rpt"/>
</dbReference>
<feature type="compositionally biased region" description="Polar residues" evidence="6">
    <location>
        <begin position="9"/>
        <end position="19"/>
    </location>
</feature>
<evidence type="ECO:0000259" key="7">
    <source>
        <dbReference type="Pfam" id="PF13874"/>
    </source>
</evidence>
<dbReference type="Pfam" id="PF13634">
    <property type="entry name" value="Nucleoporin_FG"/>
    <property type="match status" value="4"/>
</dbReference>
<feature type="compositionally biased region" description="Polar residues" evidence="6">
    <location>
        <begin position="230"/>
        <end position="267"/>
    </location>
</feature>
<keyword evidence="3" id="KW-0653">Protein transport</keyword>
<feature type="compositionally biased region" description="Polar residues" evidence="6">
    <location>
        <begin position="333"/>
        <end position="345"/>
    </location>
</feature>
<evidence type="ECO:0000256" key="5">
    <source>
        <dbReference type="SAM" id="Coils"/>
    </source>
</evidence>
<feature type="domain" description="Nucleoporin Nup54 alpha-helical" evidence="7">
    <location>
        <begin position="425"/>
        <end position="566"/>
    </location>
</feature>
<dbReference type="InterPro" id="IPR025712">
    <property type="entry name" value="Nup54_alpha-helical_dom"/>
</dbReference>
<dbReference type="PANTHER" id="PTHR13000:SF0">
    <property type="entry name" value="NUCLEOPORIN P54"/>
    <property type="match status" value="1"/>
</dbReference>
<dbReference type="Proteomes" id="UP001203297">
    <property type="component" value="Unassembled WGS sequence"/>
</dbReference>
<evidence type="ECO:0000313" key="8">
    <source>
        <dbReference type="EMBL" id="KAI0305093.1"/>
    </source>
</evidence>
<feature type="compositionally biased region" description="Polar residues" evidence="6">
    <location>
        <begin position="200"/>
        <end position="223"/>
    </location>
</feature>
<feature type="region of interest" description="Disordered" evidence="6">
    <location>
        <begin position="1"/>
        <end position="175"/>
    </location>
</feature>
<dbReference type="Pfam" id="PF13874">
    <property type="entry name" value="Nup54"/>
    <property type="match status" value="1"/>
</dbReference>
<dbReference type="AlphaFoldDB" id="A0AAD4M8P6"/>
<feature type="non-terminal residue" evidence="8">
    <location>
        <position position="654"/>
    </location>
</feature>
<keyword evidence="4" id="KW-0539">Nucleus</keyword>
<evidence type="ECO:0000313" key="9">
    <source>
        <dbReference type="Proteomes" id="UP001203297"/>
    </source>
</evidence>
<dbReference type="InterPro" id="IPR024864">
    <property type="entry name" value="Nup54/Nup57/Nup44"/>
</dbReference>
<proteinExistence type="predicted"/>
<dbReference type="PANTHER" id="PTHR13000">
    <property type="entry name" value="NUCLEOPORIN P54"/>
    <property type="match status" value="1"/>
</dbReference>
<reference evidence="8" key="1">
    <citation type="journal article" date="2022" name="New Phytol.">
        <title>Evolutionary transition to the ectomycorrhizal habit in the genomes of a hyperdiverse lineage of mushroom-forming fungi.</title>
        <authorList>
            <person name="Looney B."/>
            <person name="Miyauchi S."/>
            <person name="Morin E."/>
            <person name="Drula E."/>
            <person name="Courty P.E."/>
            <person name="Kohler A."/>
            <person name="Kuo A."/>
            <person name="LaButti K."/>
            <person name="Pangilinan J."/>
            <person name="Lipzen A."/>
            <person name="Riley R."/>
            <person name="Andreopoulos W."/>
            <person name="He G."/>
            <person name="Johnson J."/>
            <person name="Nolan M."/>
            <person name="Tritt A."/>
            <person name="Barry K.W."/>
            <person name="Grigoriev I.V."/>
            <person name="Nagy L.G."/>
            <person name="Hibbett D."/>
            <person name="Henrissat B."/>
            <person name="Matheny P.B."/>
            <person name="Labbe J."/>
            <person name="Martin F.M."/>
        </authorList>
    </citation>
    <scope>NUCLEOTIDE SEQUENCE</scope>
    <source>
        <strain evidence="8">BPL690</strain>
    </source>
</reference>
<evidence type="ECO:0000256" key="1">
    <source>
        <dbReference type="ARBA" id="ARBA00004567"/>
    </source>
</evidence>
<evidence type="ECO:0000256" key="3">
    <source>
        <dbReference type="ARBA" id="ARBA00023132"/>
    </source>
</evidence>
<feature type="compositionally biased region" description="Low complexity" evidence="6">
    <location>
        <begin position="161"/>
        <end position="170"/>
    </location>
</feature>
<keyword evidence="2" id="KW-0813">Transport</keyword>
<keyword evidence="5" id="KW-0175">Coiled coil</keyword>
<keyword evidence="3" id="KW-0509">mRNA transport</keyword>
<dbReference type="GO" id="GO:0006999">
    <property type="term" value="P:nuclear pore organization"/>
    <property type="evidence" value="ECO:0007669"/>
    <property type="project" value="TreeGrafter"/>
</dbReference>
<evidence type="ECO:0000256" key="6">
    <source>
        <dbReference type="SAM" id="MobiDB-lite"/>
    </source>
</evidence>
<dbReference type="GO" id="GO:0044613">
    <property type="term" value="C:nuclear pore central transport channel"/>
    <property type="evidence" value="ECO:0007669"/>
    <property type="project" value="TreeGrafter"/>
</dbReference>